<accession>C5LIG0</accession>
<organism evidence="2">
    <name type="scientific">Perkinsus marinus (strain ATCC 50983 / TXsc)</name>
    <dbReference type="NCBI Taxonomy" id="423536"/>
    <lineage>
        <taxon>Eukaryota</taxon>
        <taxon>Sar</taxon>
        <taxon>Alveolata</taxon>
        <taxon>Perkinsozoa</taxon>
        <taxon>Perkinsea</taxon>
        <taxon>Perkinsida</taxon>
        <taxon>Perkinsidae</taxon>
        <taxon>Perkinsus</taxon>
    </lineage>
</organism>
<dbReference type="EMBL" id="GG682243">
    <property type="protein sequence ID" value="EER03363.1"/>
    <property type="molecule type" value="Genomic_DNA"/>
</dbReference>
<reference evidence="1 2" key="1">
    <citation type="submission" date="2008-07" db="EMBL/GenBank/DDBJ databases">
        <authorList>
            <person name="El-Sayed N."/>
            <person name="Caler E."/>
            <person name="Inman J."/>
            <person name="Amedeo P."/>
            <person name="Hass B."/>
            <person name="Wortman J."/>
        </authorList>
    </citation>
    <scope>NUCLEOTIDE SEQUENCE [LARGE SCALE GENOMIC DNA]</scope>
    <source>
        <strain evidence="2">ATCC 50983 / TXsc</strain>
    </source>
</reference>
<gene>
    <name evidence="1" type="ORF">Pmar_PMAR014581</name>
</gene>
<dbReference type="InParanoid" id="C5LIG0"/>
<evidence type="ECO:0000313" key="1">
    <source>
        <dbReference type="EMBL" id="EER03363.1"/>
    </source>
</evidence>
<dbReference type="RefSeq" id="XP_002771547.1">
    <property type="nucleotide sequence ID" value="XM_002771501.1"/>
</dbReference>
<dbReference type="GeneID" id="9047451"/>
<evidence type="ECO:0000313" key="2">
    <source>
        <dbReference type="Proteomes" id="UP000007800"/>
    </source>
</evidence>
<keyword evidence="2" id="KW-1185">Reference proteome</keyword>
<protein>
    <submittedName>
        <fullName evidence="1">Uncharacterized protein</fullName>
    </submittedName>
</protein>
<dbReference type="AlphaFoldDB" id="C5LIG0"/>
<dbReference type="Proteomes" id="UP000007800">
    <property type="component" value="Unassembled WGS sequence"/>
</dbReference>
<sequence length="238" mass="25650">MAVASSLASKIGSAATTEEPTVLEANLSTWMKTKELNLGLAILSDPCVSEVQLMQMLNESPTTMTLAIMNIVDRFTSPMLVSAMKSELSVAAIRECVKRLRQLFDAYAVLPEADIRQVAPDVPSLGNVVLFAQCLLDAKFLDMCLEGSEEGRKALLEAFTAMEMRIRSIEKDSLAGTKATALLQGLDSVSRSSLAEASAAAAGRTQDGFFERKHLDIPGWSPRTITATAATSPRHKNN</sequence>
<name>C5LIG0_PERM5</name>
<proteinExistence type="predicted"/>